<feature type="region of interest" description="Disordered" evidence="1">
    <location>
        <begin position="117"/>
        <end position="140"/>
    </location>
</feature>
<gene>
    <name evidence="2" type="ORF">B0A50_01510</name>
</gene>
<comment type="caution">
    <text evidence="2">The sequence shown here is derived from an EMBL/GenBank/DDBJ whole genome shotgun (WGS) entry which is preliminary data.</text>
</comment>
<reference evidence="2 3" key="1">
    <citation type="submission" date="2017-03" db="EMBL/GenBank/DDBJ databases">
        <title>Genomes of endolithic fungi from Antarctica.</title>
        <authorList>
            <person name="Coleine C."/>
            <person name="Masonjones S."/>
            <person name="Stajich J.E."/>
        </authorList>
    </citation>
    <scope>NUCLEOTIDE SEQUENCE [LARGE SCALE GENOMIC DNA]</scope>
    <source>
        <strain evidence="2 3">CCFEE 6315</strain>
    </source>
</reference>
<keyword evidence="3" id="KW-1185">Reference proteome</keyword>
<accession>A0A4U0UB06</accession>
<protein>
    <submittedName>
        <fullName evidence="2">Uncharacterized protein</fullName>
    </submittedName>
</protein>
<feature type="compositionally biased region" description="Low complexity" evidence="1">
    <location>
        <begin position="127"/>
        <end position="140"/>
    </location>
</feature>
<dbReference type="OrthoDB" id="5598843at2759"/>
<feature type="compositionally biased region" description="Polar residues" evidence="1">
    <location>
        <begin position="24"/>
        <end position="40"/>
    </location>
</feature>
<evidence type="ECO:0000313" key="2">
    <source>
        <dbReference type="EMBL" id="TKA32404.1"/>
    </source>
</evidence>
<evidence type="ECO:0000256" key="1">
    <source>
        <dbReference type="SAM" id="MobiDB-lite"/>
    </source>
</evidence>
<dbReference type="AlphaFoldDB" id="A0A4U0UB06"/>
<organism evidence="2 3">
    <name type="scientific">Salinomyces thailandicus</name>
    <dbReference type="NCBI Taxonomy" id="706561"/>
    <lineage>
        <taxon>Eukaryota</taxon>
        <taxon>Fungi</taxon>
        <taxon>Dikarya</taxon>
        <taxon>Ascomycota</taxon>
        <taxon>Pezizomycotina</taxon>
        <taxon>Dothideomycetes</taxon>
        <taxon>Dothideomycetidae</taxon>
        <taxon>Mycosphaerellales</taxon>
        <taxon>Teratosphaeriaceae</taxon>
        <taxon>Salinomyces</taxon>
    </lineage>
</organism>
<dbReference type="Proteomes" id="UP000308549">
    <property type="component" value="Unassembled WGS sequence"/>
</dbReference>
<name>A0A4U0UB06_9PEZI</name>
<feature type="compositionally biased region" description="Low complexity" evidence="1">
    <location>
        <begin position="12"/>
        <end position="23"/>
    </location>
</feature>
<feature type="compositionally biased region" description="Polar residues" evidence="1">
    <location>
        <begin position="79"/>
        <end position="96"/>
    </location>
</feature>
<sequence length="166" mass="16824">MSGQQPNVWQTAARSRQSHSASRTPQNRSNNASPAQQSNPTQPPRQETGRQQQIQNAWTQRSSSASGTGGGSAGSNGSLTAQQQGSRGEQSYTPVNGFNGAEVKAFLGREAGVLPASYKDSNGGAAGKAAAGSGGAAYSAKPNAMAKGQPFFLQLAKAIATSEGGG</sequence>
<feature type="region of interest" description="Disordered" evidence="1">
    <location>
        <begin position="1"/>
        <end position="97"/>
    </location>
</feature>
<proteinExistence type="predicted"/>
<feature type="compositionally biased region" description="Polar residues" evidence="1">
    <location>
        <begin position="1"/>
        <end position="10"/>
    </location>
</feature>
<evidence type="ECO:0000313" key="3">
    <source>
        <dbReference type="Proteomes" id="UP000308549"/>
    </source>
</evidence>
<dbReference type="EMBL" id="NAJL01000005">
    <property type="protein sequence ID" value="TKA32404.1"/>
    <property type="molecule type" value="Genomic_DNA"/>
</dbReference>
<feature type="compositionally biased region" description="Polar residues" evidence="1">
    <location>
        <begin position="49"/>
        <end position="61"/>
    </location>
</feature>